<dbReference type="InterPro" id="IPR011050">
    <property type="entry name" value="Pectin_lyase_fold/virulence"/>
</dbReference>
<dbReference type="SUPFAM" id="SSF51126">
    <property type="entry name" value="Pectin lyase-like"/>
    <property type="match status" value="1"/>
</dbReference>
<evidence type="ECO:0000256" key="4">
    <source>
        <dbReference type="SAM" id="MobiDB-lite"/>
    </source>
</evidence>
<feature type="compositionally biased region" description="Polar residues" evidence="4">
    <location>
        <begin position="29"/>
        <end position="41"/>
    </location>
</feature>
<evidence type="ECO:0000256" key="1">
    <source>
        <dbReference type="ARBA" id="ARBA00004186"/>
    </source>
</evidence>
<evidence type="ECO:0000313" key="7">
    <source>
        <dbReference type="Ensembl" id="ENSHHUP00000036958.1"/>
    </source>
</evidence>
<dbReference type="InterPro" id="IPR045140">
    <property type="entry name" value="SHCBP1-like"/>
</dbReference>
<dbReference type="PANTHER" id="PTHR14695">
    <property type="entry name" value="SHC SH2-DOMAIN BINDING PROTEIN 1-RELATED"/>
    <property type="match status" value="1"/>
</dbReference>
<dbReference type="PANTHER" id="PTHR14695:SF8">
    <property type="entry name" value="SHC SH2 DOMAIN-BINDING PROTEIN 1"/>
    <property type="match status" value="1"/>
</dbReference>
<feature type="compositionally biased region" description="Basic and acidic residues" evidence="4">
    <location>
        <begin position="614"/>
        <end position="623"/>
    </location>
</feature>
<evidence type="ECO:0000256" key="3">
    <source>
        <dbReference type="ARBA" id="ARBA00023212"/>
    </source>
</evidence>
<proteinExistence type="predicted"/>
<dbReference type="Pfam" id="PF13229">
    <property type="entry name" value="Beta_helix"/>
    <property type="match status" value="1"/>
</dbReference>
<accession>A0A4W5MGI2</accession>
<keyword evidence="2" id="KW-0963">Cytoplasm</keyword>
<dbReference type="GO" id="GO:0008543">
    <property type="term" value="P:fibroblast growth factor receptor signaling pathway"/>
    <property type="evidence" value="ECO:0007669"/>
    <property type="project" value="TreeGrafter"/>
</dbReference>
<dbReference type="Proteomes" id="UP000314982">
    <property type="component" value="Unassembled WGS sequence"/>
</dbReference>
<dbReference type="GeneTree" id="ENSGT00940000161310"/>
<feature type="region of interest" description="Disordered" evidence="4">
    <location>
        <begin position="600"/>
        <end position="623"/>
    </location>
</feature>
<reference evidence="8" key="1">
    <citation type="submission" date="2018-06" db="EMBL/GenBank/DDBJ databases">
        <title>Genome assembly of Danube salmon.</title>
        <authorList>
            <person name="Macqueen D.J."/>
            <person name="Gundappa M.K."/>
        </authorList>
    </citation>
    <scope>NUCLEOTIDE SEQUENCE [LARGE SCALE GENOMIC DNA]</scope>
</reference>
<dbReference type="InterPro" id="IPR012334">
    <property type="entry name" value="Pectin_lyas_fold"/>
</dbReference>
<evidence type="ECO:0000313" key="8">
    <source>
        <dbReference type="Proteomes" id="UP000314982"/>
    </source>
</evidence>
<organism evidence="7 8">
    <name type="scientific">Hucho hucho</name>
    <name type="common">huchen</name>
    <dbReference type="NCBI Taxonomy" id="62062"/>
    <lineage>
        <taxon>Eukaryota</taxon>
        <taxon>Metazoa</taxon>
        <taxon>Chordata</taxon>
        <taxon>Craniata</taxon>
        <taxon>Vertebrata</taxon>
        <taxon>Euteleostomi</taxon>
        <taxon>Actinopterygii</taxon>
        <taxon>Neopterygii</taxon>
        <taxon>Teleostei</taxon>
        <taxon>Protacanthopterygii</taxon>
        <taxon>Salmoniformes</taxon>
        <taxon>Salmonidae</taxon>
        <taxon>Salmoninae</taxon>
        <taxon>Hucho</taxon>
    </lineage>
</organism>
<keyword evidence="8" id="KW-1185">Reference proteome</keyword>
<dbReference type="InterPro" id="IPR057508">
    <property type="entry name" value="SHCBP-like_N"/>
</dbReference>
<evidence type="ECO:0000259" key="5">
    <source>
        <dbReference type="Pfam" id="PF13229"/>
    </source>
</evidence>
<protein>
    <submittedName>
        <fullName evidence="7">SHC binding and spindle associated 1</fullName>
    </submittedName>
</protein>
<evidence type="ECO:0000259" key="6">
    <source>
        <dbReference type="Pfam" id="PF23762"/>
    </source>
</evidence>
<dbReference type="Pfam" id="PF23762">
    <property type="entry name" value="SHCBP_N"/>
    <property type="match status" value="1"/>
</dbReference>
<reference evidence="7" key="3">
    <citation type="submission" date="2025-09" db="UniProtKB">
        <authorList>
            <consortium name="Ensembl"/>
        </authorList>
    </citation>
    <scope>IDENTIFICATION</scope>
</reference>
<evidence type="ECO:0000256" key="2">
    <source>
        <dbReference type="ARBA" id="ARBA00022490"/>
    </source>
</evidence>
<sequence>MAEEDGCSSMTEPQFEAGGKTAADGMMSTADSITSSESGQNKTDKVDLESSVELEDVRDFNLRQEDVVRQELFQNEVEDDDGDSGTAYFNPDMAGTQLQRAERIGDASLPDTFQTNELLYYERFKAYQDYMLGDCKTSEVKAFTADYLEKVLEPCDWQAQWCTDVFDVLVEVVDVNYKELKAHVKLVVPLQCETRGCELTEEAMNTLLEATLHKVPLQELRVVFDESGDFDQTALALEHLRFFYKHIWRQWDDEDEDDDFDYFVRCVEPRLRLFYDILEDRVPAGLVAEYYSLLARCSQKFQEFSSLRNGISSDSESELDNVSMVEGLRMYEQMEALKRKLRIIENPLLRYVLGYKVNSGQQSCRAKGPRASGGRMVHVVSVSTTVSQLQSLMADKLGPKFSGEEFEVQFHSEPLLAVSACYEGDVVIILPGQYNVTSSISIPDSISVEGFGLPDEVVIEKKNKGDSFVESTGVDVKISNVKFIQHDAIEGILCVRQGKLEMENCVLQCETTGVIVRTSAHLTMNMCDLYGSKGAGVEIYPGSVCSMMGNGIHHCKEGILIKDFADELDTMPKITMVNNVIHNNEGYGVILVKPSDAAAVQGEAAQEDTPSDEQLDKEGKEEIKGEGKLRVDVDAPVIVVDECSVKEPVSYASCSVVLPEFTEGNDAIKRELVATSAKKQRRQKSRLKELGVTQADDNLLSQEMFVSIQDNQFRRNGMGSFGTFLY</sequence>
<comment type="subcellular location">
    <subcellularLocation>
        <location evidence="1">Cytoplasm</location>
        <location evidence="1">Cytoskeleton</location>
        <location evidence="1">Spindle</location>
    </subcellularLocation>
</comment>
<dbReference type="Ensembl" id="ENSHHUT00000038430.1">
    <property type="protein sequence ID" value="ENSHHUP00000036958.1"/>
    <property type="gene ID" value="ENSHHUG00000023108.1"/>
</dbReference>
<feature type="domain" description="Right handed beta helix" evidence="5">
    <location>
        <begin position="475"/>
        <end position="596"/>
    </location>
</feature>
<dbReference type="Gene3D" id="2.160.20.10">
    <property type="entry name" value="Single-stranded right-handed beta-helix, Pectin lyase-like"/>
    <property type="match status" value="1"/>
</dbReference>
<name>A0A4W5MGI2_9TELE</name>
<reference evidence="7" key="2">
    <citation type="submission" date="2025-08" db="UniProtKB">
        <authorList>
            <consortium name="Ensembl"/>
        </authorList>
    </citation>
    <scope>IDENTIFICATION</scope>
</reference>
<feature type="domain" description="SHC SH2" evidence="6">
    <location>
        <begin position="122"/>
        <end position="350"/>
    </location>
</feature>
<dbReference type="InterPro" id="IPR039448">
    <property type="entry name" value="Beta_helix"/>
</dbReference>
<dbReference type="AlphaFoldDB" id="A0A4W5MGI2"/>
<keyword evidence="3" id="KW-0206">Cytoskeleton</keyword>
<feature type="region of interest" description="Disordered" evidence="4">
    <location>
        <begin position="1"/>
        <end position="50"/>
    </location>
</feature>
<dbReference type="GO" id="GO:0005819">
    <property type="term" value="C:spindle"/>
    <property type="evidence" value="ECO:0007669"/>
    <property type="project" value="UniProtKB-SubCell"/>
</dbReference>
<dbReference type="STRING" id="62062.ENSHHUP00000036958"/>